<dbReference type="InterPro" id="IPR012338">
    <property type="entry name" value="Beta-lactam/transpept-like"/>
</dbReference>
<accession>A0A0K1Q0W8</accession>
<dbReference type="GO" id="GO:0071555">
    <property type="term" value="P:cell wall organization"/>
    <property type="evidence" value="ECO:0007669"/>
    <property type="project" value="TreeGrafter"/>
</dbReference>
<proteinExistence type="predicted"/>
<name>A0A0K1Q0W8_9BACT</name>
<dbReference type="PANTHER" id="PTHR30627:SF2">
    <property type="entry name" value="PEPTIDOGLYCAN D,D-TRANSPEPTIDASE MRDA"/>
    <property type="match status" value="1"/>
</dbReference>
<dbReference type="PANTHER" id="PTHR30627">
    <property type="entry name" value="PEPTIDOGLYCAN D,D-TRANSPEPTIDASE"/>
    <property type="match status" value="1"/>
</dbReference>
<dbReference type="Pfam" id="PF00905">
    <property type="entry name" value="Transpeptidase"/>
    <property type="match status" value="1"/>
</dbReference>
<dbReference type="InterPro" id="IPR050515">
    <property type="entry name" value="Beta-lactam/transpept"/>
</dbReference>
<dbReference type="Gene3D" id="3.40.710.10">
    <property type="entry name" value="DD-peptidase/beta-lactamase superfamily"/>
    <property type="match status" value="1"/>
</dbReference>
<dbReference type="GO" id="GO:0071972">
    <property type="term" value="F:peptidoglycan L,D-transpeptidase activity"/>
    <property type="evidence" value="ECO:0007669"/>
    <property type="project" value="TreeGrafter"/>
</dbReference>
<organism evidence="2 3">
    <name type="scientific">Labilithrix luteola</name>
    <dbReference type="NCBI Taxonomy" id="1391654"/>
    <lineage>
        <taxon>Bacteria</taxon>
        <taxon>Pseudomonadati</taxon>
        <taxon>Myxococcota</taxon>
        <taxon>Polyangia</taxon>
        <taxon>Polyangiales</taxon>
        <taxon>Labilitrichaceae</taxon>
        <taxon>Labilithrix</taxon>
    </lineage>
</organism>
<protein>
    <submittedName>
        <fullName evidence="2">Cell division protein FtsI</fullName>
    </submittedName>
</protein>
<dbReference type="GO" id="GO:0008658">
    <property type="term" value="F:penicillin binding"/>
    <property type="evidence" value="ECO:0007669"/>
    <property type="project" value="InterPro"/>
</dbReference>
<feature type="domain" description="Penicillin-binding protein transpeptidase" evidence="1">
    <location>
        <begin position="48"/>
        <end position="330"/>
    </location>
</feature>
<evidence type="ECO:0000313" key="2">
    <source>
        <dbReference type="EMBL" id="AKU99266.1"/>
    </source>
</evidence>
<dbReference type="STRING" id="1391654.AKJ09_05930"/>
<evidence type="ECO:0000259" key="1">
    <source>
        <dbReference type="Pfam" id="PF00905"/>
    </source>
</evidence>
<dbReference type="AlphaFoldDB" id="A0A0K1Q0W8"/>
<dbReference type="OrthoDB" id="9811238at2"/>
<keyword evidence="3" id="KW-1185">Reference proteome</keyword>
<sequence>MLRALWAIAAFWMVLLVARRSGAEVPSIDERLQASAERWLRTAAPHEGAVVMSDVKTGRVLAWASLGGGDRVGAAFAPLASVFKLATVAAMLDSGRATGGSMVCYSGGERAIDSSDLRDVHLPGEACIPLRTAVGYSINVAIAKLALRHTQPAEVEEKARLLGLDGVVPIDRAVGRSHITIPDDPLGFARAAAGFWNGRTSALGALFAVQTIANGGTRVRLHTGTKSPARVEEGRAMRWESAAELARMMQITTRSGTAAKAFHKGQRPSLEGVAVAGKTGTLIGDKPTRMYSWFVGFAPADAPEVAISVLLANDVTWRMKGNEVGREVLADYFRTRAAGPRRIARR</sequence>
<dbReference type="PATRIC" id="fig|1391654.3.peg.6020"/>
<dbReference type="KEGG" id="llu:AKJ09_05930"/>
<dbReference type="GO" id="GO:0005886">
    <property type="term" value="C:plasma membrane"/>
    <property type="evidence" value="ECO:0007669"/>
    <property type="project" value="TreeGrafter"/>
</dbReference>
<dbReference type="InterPro" id="IPR001460">
    <property type="entry name" value="PCN-bd_Tpept"/>
</dbReference>
<reference evidence="2 3" key="1">
    <citation type="submission" date="2015-08" db="EMBL/GenBank/DDBJ databases">
        <authorList>
            <person name="Babu N.S."/>
            <person name="Beckwith C.J."/>
            <person name="Beseler K.G."/>
            <person name="Brison A."/>
            <person name="Carone J.V."/>
            <person name="Caskin T.P."/>
            <person name="Diamond M."/>
            <person name="Durham M.E."/>
            <person name="Foxe J.M."/>
            <person name="Go M."/>
            <person name="Henderson B.A."/>
            <person name="Jones I.B."/>
            <person name="McGettigan J.A."/>
            <person name="Micheletti S.J."/>
            <person name="Nasrallah M.E."/>
            <person name="Ortiz D."/>
            <person name="Piller C.R."/>
            <person name="Privatt S.R."/>
            <person name="Schneider S.L."/>
            <person name="Sharp S."/>
            <person name="Smith T.C."/>
            <person name="Stanton J.D."/>
            <person name="Ullery H.E."/>
            <person name="Wilson R.J."/>
            <person name="Serrano M.G."/>
            <person name="Buck G."/>
            <person name="Lee V."/>
            <person name="Wang Y."/>
            <person name="Carvalho R."/>
            <person name="Voegtly L."/>
            <person name="Shi R."/>
            <person name="Duckworth R."/>
            <person name="Johnson A."/>
            <person name="Loviza R."/>
            <person name="Walstead R."/>
            <person name="Shah Z."/>
            <person name="Kiflezghi M."/>
            <person name="Wade K."/>
            <person name="Ball S.L."/>
            <person name="Bradley K.W."/>
            <person name="Asai D.J."/>
            <person name="Bowman C.A."/>
            <person name="Russell D.A."/>
            <person name="Pope W.H."/>
            <person name="Jacobs-Sera D."/>
            <person name="Hendrix R.W."/>
            <person name="Hatfull G.F."/>
        </authorList>
    </citation>
    <scope>NUCLEOTIDE SEQUENCE [LARGE SCALE GENOMIC DNA]</scope>
    <source>
        <strain evidence="2 3">DSM 27648</strain>
    </source>
</reference>
<dbReference type="Proteomes" id="UP000064967">
    <property type="component" value="Chromosome"/>
</dbReference>
<gene>
    <name evidence="2" type="ORF">AKJ09_05930</name>
</gene>
<keyword evidence="2" id="KW-0131">Cell cycle</keyword>
<keyword evidence="2" id="KW-0132">Cell division</keyword>
<dbReference type="EMBL" id="CP012333">
    <property type="protein sequence ID" value="AKU99266.1"/>
    <property type="molecule type" value="Genomic_DNA"/>
</dbReference>
<evidence type="ECO:0000313" key="3">
    <source>
        <dbReference type="Proteomes" id="UP000064967"/>
    </source>
</evidence>
<dbReference type="RefSeq" id="WP_146650646.1">
    <property type="nucleotide sequence ID" value="NZ_CP012333.1"/>
</dbReference>
<dbReference type="SUPFAM" id="SSF56601">
    <property type="entry name" value="beta-lactamase/transpeptidase-like"/>
    <property type="match status" value="1"/>
</dbReference>
<dbReference type="GO" id="GO:0051301">
    <property type="term" value="P:cell division"/>
    <property type="evidence" value="ECO:0007669"/>
    <property type="project" value="UniProtKB-KW"/>
</dbReference>